<protein>
    <submittedName>
        <fullName evidence="1">Uncharacterized protein</fullName>
    </submittedName>
</protein>
<evidence type="ECO:0000313" key="1">
    <source>
        <dbReference type="EMBL" id="GJS90796.1"/>
    </source>
</evidence>
<dbReference type="EMBL" id="BQNB010011457">
    <property type="protein sequence ID" value="GJS90796.1"/>
    <property type="molecule type" value="Genomic_DNA"/>
</dbReference>
<accession>A0ABQ4ZNC8</accession>
<reference evidence="1" key="1">
    <citation type="journal article" date="2022" name="Int. J. Mol. Sci.">
        <title>Draft Genome of Tanacetum Coccineum: Genomic Comparison of Closely Related Tanacetum-Family Plants.</title>
        <authorList>
            <person name="Yamashiro T."/>
            <person name="Shiraishi A."/>
            <person name="Nakayama K."/>
            <person name="Satake H."/>
        </authorList>
    </citation>
    <scope>NUCLEOTIDE SEQUENCE</scope>
</reference>
<name>A0ABQ4ZNC8_9ASTR</name>
<comment type="caution">
    <text evidence="1">The sequence shown here is derived from an EMBL/GenBank/DDBJ whole genome shotgun (WGS) entry which is preliminary data.</text>
</comment>
<reference evidence="1" key="2">
    <citation type="submission" date="2022-01" db="EMBL/GenBank/DDBJ databases">
        <authorList>
            <person name="Yamashiro T."/>
            <person name="Shiraishi A."/>
            <person name="Satake H."/>
            <person name="Nakayama K."/>
        </authorList>
    </citation>
    <scope>NUCLEOTIDE SEQUENCE</scope>
</reference>
<sequence>MSDKKDEINKKNDYVYDKYGNVPVTDEMLDDVYNFAMMKKKFLTMVESEKVEFEKATKKIYRKLMVTDDMVELNMGKAKQAWDDVDLVDGDDVDLFDALDLKNRVIKLKEDFTRLLKAKKAKEAKEAEEVELKVNKEVVQVSSDECFSGDENVVCFDDVKYPLTDAEIKMFKETPQHPKVLEDNLLPLL</sequence>
<proteinExistence type="predicted"/>
<gene>
    <name evidence="1" type="ORF">Tco_0773432</name>
</gene>
<keyword evidence="2" id="KW-1185">Reference proteome</keyword>
<evidence type="ECO:0000313" key="2">
    <source>
        <dbReference type="Proteomes" id="UP001151760"/>
    </source>
</evidence>
<dbReference type="Proteomes" id="UP001151760">
    <property type="component" value="Unassembled WGS sequence"/>
</dbReference>
<organism evidence="1 2">
    <name type="scientific">Tanacetum coccineum</name>
    <dbReference type="NCBI Taxonomy" id="301880"/>
    <lineage>
        <taxon>Eukaryota</taxon>
        <taxon>Viridiplantae</taxon>
        <taxon>Streptophyta</taxon>
        <taxon>Embryophyta</taxon>
        <taxon>Tracheophyta</taxon>
        <taxon>Spermatophyta</taxon>
        <taxon>Magnoliopsida</taxon>
        <taxon>eudicotyledons</taxon>
        <taxon>Gunneridae</taxon>
        <taxon>Pentapetalae</taxon>
        <taxon>asterids</taxon>
        <taxon>campanulids</taxon>
        <taxon>Asterales</taxon>
        <taxon>Asteraceae</taxon>
        <taxon>Asteroideae</taxon>
        <taxon>Anthemideae</taxon>
        <taxon>Anthemidinae</taxon>
        <taxon>Tanacetum</taxon>
    </lineage>
</organism>